<evidence type="ECO:0000313" key="3">
    <source>
        <dbReference type="Proteomes" id="UP001254257"/>
    </source>
</evidence>
<keyword evidence="3" id="KW-1185">Reference proteome</keyword>
<reference evidence="2 3" key="1">
    <citation type="submission" date="2023-09" db="EMBL/GenBank/DDBJ databases">
        <title>Whole genome shotgun sequencing (WGS) of Bosea sp. ZW T0_25, isolated from stored onions (Allium cepa).</title>
        <authorList>
            <person name="Stoll D.A."/>
            <person name="Huch M."/>
        </authorList>
    </citation>
    <scope>NUCLEOTIDE SEQUENCE [LARGE SCALE GENOMIC DNA]</scope>
    <source>
        <strain evidence="2 3">ZW T0_25</strain>
    </source>
</reference>
<proteinExistence type="predicted"/>
<evidence type="ECO:0000313" key="2">
    <source>
        <dbReference type="EMBL" id="MDU0342815.1"/>
    </source>
</evidence>
<keyword evidence="1" id="KW-0812">Transmembrane</keyword>
<dbReference type="RefSeq" id="WP_316020573.1">
    <property type="nucleotide sequence ID" value="NZ_JAWDID010000049.1"/>
</dbReference>
<accession>A0ABU3SDF2</accession>
<sequence>MFSLSRSAIASNTPALLAGLEAALVAVIVFGAGLAFAVTIGFF</sequence>
<dbReference type="Proteomes" id="UP001254257">
    <property type="component" value="Unassembled WGS sequence"/>
</dbReference>
<protein>
    <submittedName>
        <fullName evidence="2">Uncharacterized protein</fullName>
    </submittedName>
</protein>
<gene>
    <name evidence="2" type="ORF">RKE40_23185</name>
</gene>
<feature type="transmembrane region" description="Helical" evidence="1">
    <location>
        <begin position="20"/>
        <end position="42"/>
    </location>
</feature>
<dbReference type="EMBL" id="JAWDID010000049">
    <property type="protein sequence ID" value="MDU0342815.1"/>
    <property type="molecule type" value="Genomic_DNA"/>
</dbReference>
<keyword evidence="1" id="KW-0472">Membrane</keyword>
<comment type="caution">
    <text evidence="2">The sequence shown here is derived from an EMBL/GenBank/DDBJ whole genome shotgun (WGS) entry which is preliminary data.</text>
</comment>
<keyword evidence="1" id="KW-1133">Transmembrane helix</keyword>
<organism evidence="2 3">
    <name type="scientific">Bosea rubneri</name>
    <dbReference type="NCBI Taxonomy" id="3075434"/>
    <lineage>
        <taxon>Bacteria</taxon>
        <taxon>Pseudomonadati</taxon>
        <taxon>Pseudomonadota</taxon>
        <taxon>Alphaproteobacteria</taxon>
        <taxon>Hyphomicrobiales</taxon>
        <taxon>Boseaceae</taxon>
        <taxon>Bosea</taxon>
    </lineage>
</organism>
<name>A0ABU3SDF2_9HYPH</name>
<evidence type="ECO:0000256" key="1">
    <source>
        <dbReference type="SAM" id="Phobius"/>
    </source>
</evidence>